<dbReference type="PROSITE" id="PS51077">
    <property type="entry name" value="HTH_ICLR"/>
    <property type="match status" value="1"/>
</dbReference>
<dbReference type="GO" id="GO:0045892">
    <property type="term" value="P:negative regulation of DNA-templated transcription"/>
    <property type="evidence" value="ECO:0007669"/>
    <property type="project" value="TreeGrafter"/>
</dbReference>
<dbReference type="InterPro" id="IPR029016">
    <property type="entry name" value="GAF-like_dom_sf"/>
</dbReference>
<geneLocation type="plasmid" evidence="6 7">
    <name>p5</name>
</geneLocation>
<feature type="domain" description="IclR-ED" evidence="5">
    <location>
        <begin position="69"/>
        <end position="258"/>
    </location>
</feature>
<evidence type="ECO:0000313" key="7">
    <source>
        <dbReference type="Proteomes" id="UP000298595"/>
    </source>
</evidence>
<dbReference type="InterPro" id="IPR036388">
    <property type="entry name" value="WH-like_DNA-bd_sf"/>
</dbReference>
<dbReference type="EMBL" id="CP032326">
    <property type="protein sequence ID" value="QCO00064.1"/>
    <property type="molecule type" value="Genomic_DNA"/>
</dbReference>
<dbReference type="GO" id="GO:0003677">
    <property type="term" value="F:DNA binding"/>
    <property type="evidence" value="ECO:0007669"/>
    <property type="project" value="UniProtKB-KW"/>
</dbReference>
<protein>
    <submittedName>
        <fullName evidence="6">MarR family transcriptional regulator</fullName>
    </submittedName>
</protein>
<dbReference type="Pfam" id="PF09339">
    <property type="entry name" value="HTH_IclR"/>
    <property type="match status" value="1"/>
</dbReference>
<feature type="domain" description="HTH iclR-type" evidence="4">
    <location>
        <begin position="7"/>
        <end position="68"/>
    </location>
</feature>
<dbReference type="KEGG" id="aare:D3093_32890"/>
<keyword evidence="6" id="KW-0614">Plasmid</keyword>
<dbReference type="SMART" id="SM00346">
    <property type="entry name" value="HTH_ICLR"/>
    <property type="match status" value="1"/>
</dbReference>
<dbReference type="Proteomes" id="UP000298595">
    <property type="component" value="Plasmid p5"/>
</dbReference>
<keyword evidence="2" id="KW-0238">DNA-binding</keyword>
<dbReference type="SUPFAM" id="SSF55781">
    <property type="entry name" value="GAF domain-like"/>
    <property type="match status" value="1"/>
</dbReference>
<evidence type="ECO:0000256" key="2">
    <source>
        <dbReference type="ARBA" id="ARBA00023125"/>
    </source>
</evidence>
<accession>A0A4D8PNG4</accession>
<name>A0A4D8PNG4_9PROT</name>
<dbReference type="PANTHER" id="PTHR30136">
    <property type="entry name" value="HELIX-TURN-HELIX TRANSCRIPTIONAL REGULATOR, ICLR FAMILY"/>
    <property type="match status" value="1"/>
</dbReference>
<dbReference type="Gene3D" id="1.10.10.10">
    <property type="entry name" value="Winged helix-like DNA-binding domain superfamily/Winged helix DNA-binding domain"/>
    <property type="match status" value="1"/>
</dbReference>
<evidence type="ECO:0000313" key="6">
    <source>
        <dbReference type="EMBL" id="QCO00064.1"/>
    </source>
</evidence>
<gene>
    <name evidence="6" type="ORF">D3093_32890</name>
</gene>
<evidence type="ECO:0000256" key="1">
    <source>
        <dbReference type="ARBA" id="ARBA00023015"/>
    </source>
</evidence>
<keyword evidence="1" id="KW-0805">Transcription regulation</keyword>
<dbReference type="AlphaFoldDB" id="A0A4D8PNG4"/>
<dbReference type="InterPro" id="IPR005471">
    <property type="entry name" value="Tscrpt_reg_IclR_N"/>
</dbReference>
<reference evidence="6 7" key="1">
    <citation type="submission" date="2018-09" db="EMBL/GenBank/DDBJ databases">
        <title>Whole genome based analysis of evolution and adaptive divergence in Indian and Brazilian strains of Azospirillum brasilense.</title>
        <authorList>
            <person name="Singh C."/>
            <person name="Tripathi A.K."/>
        </authorList>
    </citation>
    <scope>NUCLEOTIDE SEQUENCE [LARGE SCALE GENOMIC DNA]</scope>
    <source>
        <strain evidence="6 7">MTCC4035</strain>
        <plasmid evidence="6 7">p5</plasmid>
    </source>
</reference>
<evidence type="ECO:0000256" key="3">
    <source>
        <dbReference type="ARBA" id="ARBA00023163"/>
    </source>
</evidence>
<dbReference type="InterPro" id="IPR036390">
    <property type="entry name" value="WH_DNA-bd_sf"/>
</dbReference>
<organism evidence="6 7">
    <name type="scientific">Azospirillum argentinense</name>
    <dbReference type="NCBI Taxonomy" id="2970906"/>
    <lineage>
        <taxon>Bacteria</taxon>
        <taxon>Pseudomonadati</taxon>
        <taxon>Pseudomonadota</taxon>
        <taxon>Alphaproteobacteria</taxon>
        <taxon>Rhodospirillales</taxon>
        <taxon>Azospirillaceae</taxon>
        <taxon>Azospirillum</taxon>
    </lineage>
</organism>
<dbReference type="PANTHER" id="PTHR30136:SF23">
    <property type="entry name" value="DNA-BINDING TRANSCRIPTIONAL ACTIVATOR MHPR"/>
    <property type="match status" value="1"/>
</dbReference>
<sequence>MPSFKPVAALTRGLDVLRIVNELRDASVAALHRETGLDKATIVRMLETLEHEGYVTRNPSNSGYVPTGRTLQLSRGYDLHHRIGLLCEPILTEFRQAIGWPSDVALFDHDAMIVVQTSRETGPLFFNRRPGFRAPILETSIGRAYLAFCADSERERILARLRPRTDPANALASDPQRLEALLSDVRARGFACMDDSYSDREYSGQLWAMAVPVRDEQGILATLNIMMLRSAVSPEAAQERFLDMLITNANRLAHVLRHASWG</sequence>
<dbReference type="GO" id="GO:0003700">
    <property type="term" value="F:DNA-binding transcription factor activity"/>
    <property type="evidence" value="ECO:0007669"/>
    <property type="project" value="TreeGrafter"/>
</dbReference>
<dbReference type="InterPro" id="IPR014757">
    <property type="entry name" value="Tscrpt_reg_IclR_C"/>
</dbReference>
<dbReference type="Pfam" id="PF01614">
    <property type="entry name" value="IclR_C"/>
    <property type="match status" value="1"/>
</dbReference>
<evidence type="ECO:0000259" key="4">
    <source>
        <dbReference type="PROSITE" id="PS51077"/>
    </source>
</evidence>
<proteinExistence type="predicted"/>
<keyword evidence="3" id="KW-0804">Transcription</keyword>
<dbReference type="SUPFAM" id="SSF46785">
    <property type="entry name" value="Winged helix' DNA-binding domain"/>
    <property type="match status" value="1"/>
</dbReference>
<evidence type="ECO:0000259" key="5">
    <source>
        <dbReference type="PROSITE" id="PS51078"/>
    </source>
</evidence>
<dbReference type="InterPro" id="IPR050707">
    <property type="entry name" value="HTH_MetabolicPath_Reg"/>
</dbReference>
<dbReference type="Gene3D" id="3.30.450.40">
    <property type="match status" value="1"/>
</dbReference>
<dbReference type="PROSITE" id="PS51078">
    <property type="entry name" value="ICLR_ED"/>
    <property type="match status" value="1"/>
</dbReference>